<dbReference type="PANTHER" id="PTHR43065:SF42">
    <property type="entry name" value="TWO-COMPONENT SENSOR PPRA"/>
    <property type="match status" value="1"/>
</dbReference>
<keyword evidence="4" id="KW-0812">Transmembrane</keyword>
<dbReference type="AlphaFoldDB" id="A0A4U1BTL7"/>
<feature type="chain" id="PRO_5020547004" description="histidine kinase" evidence="5">
    <location>
        <begin position="18"/>
        <end position="655"/>
    </location>
</feature>
<keyword evidence="8" id="KW-1185">Reference proteome</keyword>
<keyword evidence="5" id="KW-0732">Signal</keyword>
<evidence type="ECO:0000313" key="7">
    <source>
        <dbReference type="EMBL" id="TKB58700.1"/>
    </source>
</evidence>
<dbReference type="RefSeq" id="WP_136861848.1">
    <property type="nucleotide sequence ID" value="NZ_SWCJ01000001.1"/>
</dbReference>
<evidence type="ECO:0000256" key="3">
    <source>
        <dbReference type="ARBA" id="ARBA00022553"/>
    </source>
</evidence>
<keyword evidence="4" id="KW-0472">Membrane</keyword>
<dbReference type="InterPro" id="IPR036097">
    <property type="entry name" value="HisK_dim/P_sf"/>
</dbReference>
<feature type="transmembrane region" description="Helical" evidence="4">
    <location>
        <begin position="251"/>
        <end position="270"/>
    </location>
</feature>
<comment type="caution">
    <text evidence="7">The sequence shown here is derived from an EMBL/GenBank/DDBJ whole genome shotgun (WGS) entry which is preliminary data.</text>
</comment>
<feature type="domain" description="Histidine kinase" evidence="6">
    <location>
        <begin position="419"/>
        <end position="653"/>
    </location>
</feature>
<protein>
    <recommendedName>
        <fullName evidence="2">histidine kinase</fullName>
        <ecNumber evidence="2">2.7.13.3</ecNumber>
    </recommendedName>
</protein>
<organism evidence="7 8">
    <name type="scientific">Ferrimonas aestuarii</name>
    <dbReference type="NCBI Taxonomy" id="2569539"/>
    <lineage>
        <taxon>Bacteria</taxon>
        <taxon>Pseudomonadati</taxon>
        <taxon>Pseudomonadota</taxon>
        <taxon>Gammaproteobacteria</taxon>
        <taxon>Alteromonadales</taxon>
        <taxon>Ferrimonadaceae</taxon>
        <taxon>Ferrimonas</taxon>
    </lineage>
</organism>
<dbReference type="InterPro" id="IPR036890">
    <property type="entry name" value="HATPase_C_sf"/>
</dbReference>
<dbReference type="InterPro" id="IPR035965">
    <property type="entry name" value="PAS-like_dom_sf"/>
</dbReference>
<dbReference type="SMART" id="SM00062">
    <property type="entry name" value="PBPb"/>
    <property type="match status" value="1"/>
</dbReference>
<gene>
    <name evidence="7" type="ORF">FCL42_02835</name>
</gene>
<evidence type="ECO:0000256" key="4">
    <source>
        <dbReference type="SAM" id="Phobius"/>
    </source>
</evidence>
<dbReference type="Gene3D" id="1.10.287.130">
    <property type="match status" value="1"/>
</dbReference>
<keyword evidence="4" id="KW-1133">Transmembrane helix</keyword>
<dbReference type="SUPFAM" id="SSF53850">
    <property type="entry name" value="Periplasmic binding protein-like II"/>
    <property type="match status" value="1"/>
</dbReference>
<dbReference type="InterPro" id="IPR001638">
    <property type="entry name" value="Solute-binding_3/MltF_N"/>
</dbReference>
<evidence type="ECO:0000259" key="6">
    <source>
        <dbReference type="PROSITE" id="PS50109"/>
    </source>
</evidence>
<evidence type="ECO:0000256" key="5">
    <source>
        <dbReference type="SAM" id="SignalP"/>
    </source>
</evidence>
<dbReference type="SUPFAM" id="SSF55785">
    <property type="entry name" value="PYP-like sensor domain (PAS domain)"/>
    <property type="match status" value="1"/>
</dbReference>
<dbReference type="InterPro" id="IPR004358">
    <property type="entry name" value="Sig_transdc_His_kin-like_C"/>
</dbReference>
<dbReference type="CDD" id="cd00082">
    <property type="entry name" value="HisKA"/>
    <property type="match status" value="1"/>
</dbReference>
<dbReference type="PRINTS" id="PR00344">
    <property type="entry name" value="BCTRLSENSOR"/>
</dbReference>
<dbReference type="InterPro" id="IPR003594">
    <property type="entry name" value="HATPase_dom"/>
</dbReference>
<dbReference type="Pfam" id="PF00497">
    <property type="entry name" value="SBP_bac_3"/>
    <property type="match status" value="1"/>
</dbReference>
<proteinExistence type="predicted"/>
<dbReference type="EMBL" id="SWCJ01000001">
    <property type="protein sequence ID" value="TKB58700.1"/>
    <property type="molecule type" value="Genomic_DNA"/>
</dbReference>
<dbReference type="PANTHER" id="PTHR43065">
    <property type="entry name" value="SENSOR HISTIDINE KINASE"/>
    <property type="match status" value="1"/>
</dbReference>
<dbReference type="SUPFAM" id="SSF47384">
    <property type="entry name" value="Homodimeric domain of signal transducing histidine kinase"/>
    <property type="match status" value="1"/>
</dbReference>
<dbReference type="Proteomes" id="UP000305675">
    <property type="component" value="Unassembled WGS sequence"/>
</dbReference>
<feature type="signal peptide" evidence="5">
    <location>
        <begin position="1"/>
        <end position="17"/>
    </location>
</feature>
<dbReference type="SMART" id="SM00387">
    <property type="entry name" value="HATPase_c"/>
    <property type="match status" value="1"/>
</dbReference>
<evidence type="ECO:0000256" key="2">
    <source>
        <dbReference type="ARBA" id="ARBA00012438"/>
    </source>
</evidence>
<reference evidence="7 8" key="1">
    <citation type="submission" date="2019-04" db="EMBL/GenBank/DDBJ databases">
        <authorList>
            <person name="Hwang J.C."/>
        </authorList>
    </citation>
    <scope>NUCLEOTIDE SEQUENCE [LARGE SCALE GENOMIC DNA]</scope>
    <source>
        <strain evidence="7 8">IMCC35002</strain>
    </source>
</reference>
<evidence type="ECO:0000256" key="1">
    <source>
        <dbReference type="ARBA" id="ARBA00000085"/>
    </source>
</evidence>
<dbReference type="OrthoDB" id="9772100at2"/>
<comment type="catalytic activity">
    <reaction evidence="1">
        <text>ATP + protein L-histidine = ADP + protein N-phospho-L-histidine.</text>
        <dbReference type="EC" id="2.7.13.3"/>
    </reaction>
</comment>
<dbReference type="InterPro" id="IPR003661">
    <property type="entry name" value="HisK_dim/P_dom"/>
</dbReference>
<dbReference type="PROSITE" id="PS50109">
    <property type="entry name" value="HIS_KIN"/>
    <property type="match status" value="1"/>
</dbReference>
<accession>A0A4U1BTL7</accession>
<dbReference type="Gene3D" id="3.40.190.10">
    <property type="entry name" value="Periplasmic binding protein-like II"/>
    <property type="match status" value="2"/>
</dbReference>
<evidence type="ECO:0000313" key="8">
    <source>
        <dbReference type="Proteomes" id="UP000305675"/>
    </source>
</evidence>
<dbReference type="SUPFAM" id="SSF55874">
    <property type="entry name" value="ATPase domain of HSP90 chaperone/DNA topoisomerase II/histidine kinase"/>
    <property type="match status" value="1"/>
</dbReference>
<dbReference type="Pfam" id="PF02518">
    <property type="entry name" value="HATPase_c"/>
    <property type="match status" value="1"/>
</dbReference>
<dbReference type="GO" id="GO:0000155">
    <property type="term" value="F:phosphorelay sensor kinase activity"/>
    <property type="evidence" value="ECO:0007669"/>
    <property type="project" value="InterPro"/>
</dbReference>
<dbReference type="InterPro" id="IPR005467">
    <property type="entry name" value="His_kinase_dom"/>
</dbReference>
<dbReference type="EC" id="2.7.13.3" evidence="2"/>
<dbReference type="Gene3D" id="3.30.565.10">
    <property type="entry name" value="Histidine kinase-like ATPase, C-terminal domain"/>
    <property type="match status" value="1"/>
</dbReference>
<keyword evidence="3" id="KW-0597">Phosphoprotein</keyword>
<sequence>MKYLSLLLLVFPLISAAKETLIFGVHSNTAPLEWRDKGVDQGFNVELLNEIGKLTDMEIRVRRKSFQTLVHEIGRADRGIDVIAVVSPVGINRDAQQSDPIYATHAKAYTLKGHGFIDNWHDLEGKRVAIKVGSFVDVYLQGHPQKFIRKNVDLYETGFQQLARDEVDVVLAENFVARRLQPHYPYVRSASDPLIFGTFNFVSHKTDVQLMDRINSALRQMKLSGSYDLLVNKWFGTGREKVDLLSTQRTVMWWAIVVAMMSILGMFYTWNVSQRLHRRTVELDTELEQRRRTEQWLSQVSDQFQSVLDGLPHGVYLFDGNLNRLWSNGKYLELFDSNELLNAQKRQIDLHKLVERHQRKEQSGVYELHIQQRYYQMQVNPISQGHAVVTLEDITEQHQLRQANEQASRLASLGELSAGVAHEINNPTGLIIHASALFEQAIIDLTPAIALYSKHDPFWQIAGLSPERAQDEMSHASEVIDDAAGRIGRIVKDLKQYAQEEPCQNNQAINLNEVVQVALRLTTNQHKRFEVNLDLLPELANIEGDPGQLHQVLVNLIQNACHAMESVQGQLRIRTEQDANQVSLMVSDNGCGMDSATLDRVKEPFFTTRRRQGGTGLGLSVCNRIINQHRGSWQLQSVPNIGTQVTLRFPKVTHS</sequence>
<name>A0A4U1BTL7_9GAMM</name>
<dbReference type="Gene3D" id="3.30.450.20">
    <property type="entry name" value="PAS domain"/>
    <property type="match status" value="1"/>
</dbReference>